<dbReference type="Proteomes" id="UP000885264">
    <property type="component" value="Unassembled WGS sequence"/>
</dbReference>
<dbReference type="SMART" id="SM00047">
    <property type="entry name" value="LYZ2"/>
    <property type="match status" value="1"/>
</dbReference>
<dbReference type="PANTHER" id="PTHR33308:SF9">
    <property type="entry name" value="PEPTIDOGLYCAN HYDROLASE FLGJ"/>
    <property type="match status" value="1"/>
</dbReference>
<keyword evidence="5" id="KW-0969">Cilium</keyword>
<organism evidence="5">
    <name type="scientific">Salmonella enterica</name>
    <name type="common">Salmonella choleraesuis</name>
    <dbReference type="NCBI Taxonomy" id="28901"/>
    <lineage>
        <taxon>Bacteria</taxon>
        <taxon>Pseudomonadati</taxon>
        <taxon>Pseudomonadota</taxon>
        <taxon>Gammaproteobacteria</taxon>
        <taxon>Enterobacterales</taxon>
        <taxon>Enterobacteriaceae</taxon>
        <taxon>Salmonella</taxon>
    </lineage>
</organism>
<dbReference type="Pfam" id="PF01832">
    <property type="entry name" value="Glucosaminidase"/>
    <property type="match status" value="1"/>
</dbReference>
<evidence type="ECO:0000259" key="2">
    <source>
        <dbReference type="SMART" id="SM00047"/>
    </source>
</evidence>
<dbReference type="EMBL" id="RTRY01000023">
    <property type="protein sequence ID" value="MJX48986.1"/>
    <property type="molecule type" value="Genomic_DNA"/>
</dbReference>
<keyword evidence="5" id="KW-0966">Cell projection</keyword>
<evidence type="ECO:0000313" key="3">
    <source>
        <dbReference type="EMBL" id="EBS6850083.1"/>
    </source>
</evidence>
<evidence type="ECO:0000313" key="5">
    <source>
        <dbReference type="EMBL" id="MJX48986.1"/>
    </source>
</evidence>
<proteinExistence type="predicted"/>
<name>A0A3J2DBK5_SALER</name>
<accession>A0A3J2DBK5</accession>
<sequence>MRLRISRAVGVNQPNNIVDVKKIQMLLNRAIRDDNIESLKEDGLWGPKTFARLVYFQEKFVHLFHADAVVNRYGPTLRRLNQANGAAHNETSPHQKQTALVPDSNQIKQLAQRASLPLPAIKSEWINRALPAAINVKRNWGVPIAVTIAQGALESGWGLKAKGNAYFGVKGKSPEGDSITFTTHENYDGQSVKIKDSFRSYDSLEQSADDYGRFLSVNKRYATAFSYPNDPEKFIHEVAKAGYATNPDYEKHIINIIRTTGIKDYDVVGVSTSMCYINPLHYFSLLD</sequence>
<dbReference type="Gene3D" id="1.10.530.10">
    <property type="match status" value="1"/>
</dbReference>
<dbReference type="Proteomes" id="UP000839513">
    <property type="component" value="Unassembled WGS sequence"/>
</dbReference>
<evidence type="ECO:0000256" key="1">
    <source>
        <dbReference type="ARBA" id="ARBA00022801"/>
    </source>
</evidence>
<gene>
    <name evidence="3" type="ORF">CBX34_21085</name>
    <name evidence="5" type="ORF">DTA53_19505</name>
    <name evidence="4" type="ORF">EEN88_17495</name>
</gene>
<comment type="caution">
    <text evidence="5">The sequence shown here is derived from an EMBL/GenBank/DDBJ whole genome shotgun (WGS) entry which is preliminary data.</text>
</comment>
<evidence type="ECO:0000313" key="4">
    <source>
        <dbReference type="EMBL" id="MHS99587.1"/>
    </source>
</evidence>
<reference evidence="5" key="1">
    <citation type="submission" date="2018-07" db="EMBL/GenBank/DDBJ databases">
        <authorList>
            <consortium name="GenomeTrakr network: Whole genome sequencing for foodborne pathogen traceback"/>
        </authorList>
    </citation>
    <scope>NUCLEOTIDE SEQUENCE [LARGE SCALE GENOMIC DNA]</scope>
    <source>
        <strain evidence="5">FDA00013282</strain>
    </source>
</reference>
<dbReference type="PANTHER" id="PTHR33308">
    <property type="entry name" value="PEPTIDOGLYCAN HYDROLASE FLGJ"/>
    <property type="match status" value="1"/>
</dbReference>
<reference evidence="3" key="2">
    <citation type="submission" date="2018-07" db="EMBL/GenBank/DDBJ databases">
        <authorList>
            <consortium name="PulseNet: The National Subtyping Network for Foodborne Disease Surveillance"/>
            <person name="Tarr C.L."/>
            <person name="Trees E."/>
            <person name="Katz L.S."/>
            <person name="Carleton-Romer H.A."/>
            <person name="Stroika S."/>
            <person name="Kucerova Z."/>
            <person name="Roache K.F."/>
            <person name="Sabol A.L."/>
            <person name="Besser J."/>
            <person name="Gerner-Smidt P."/>
        </authorList>
    </citation>
    <scope>NUCLEOTIDE SEQUENCE [LARGE SCALE GENOMIC DNA]</scope>
    <source>
        <strain evidence="3">08-0470</strain>
        <strain evidence="4">PNUSAS059687</strain>
    </source>
</reference>
<dbReference type="InterPro" id="IPR051056">
    <property type="entry name" value="Glycosyl_Hydrolase_73"/>
</dbReference>
<dbReference type="EMBL" id="RNUA01000075">
    <property type="protein sequence ID" value="MHS99587.1"/>
    <property type="molecule type" value="Genomic_DNA"/>
</dbReference>
<feature type="domain" description="Mannosyl-glycoprotein endo-beta-N-acetylglucosamidase-like" evidence="2">
    <location>
        <begin position="115"/>
        <end position="266"/>
    </location>
</feature>
<dbReference type="EMBL" id="AAGWGZ010000023">
    <property type="protein sequence ID" value="EBS6850083.1"/>
    <property type="molecule type" value="Genomic_DNA"/>
</dbReference>
<dbReference type="AlphaFoldDB" id="A0A3J2DBK5"/>
<keyword evidence="1" id="KW-0378">Hydrolase</keyword>
<protein>
    <submittedName>
        <fullName evidence="5">Flagellar biosynthesis protein FlgJ</fullName>
    </submittedName>
</protein>
<keyword evidence="5" id="KW-0282">Flagellum</keyword>
<dbReference type="InterPro" id="IPR002901">
    <property type="entry name" value="MGlyc_endo_b_GlcNAc-like_dom"/>
</dbReference>
<dbReference type="GO" id="GO:0004040">
    <property type="term" value="F:amidase activity"/>
    <property type="evidence" value="ECO:0007669"/>
    <property type="project" value="InterPro"/>
</dbReference>